<proteinExistence type="inferred from homology"/>
<evidence type="ECO:0000256" key="6">
    <source>
        <dbReference type="ARBA" id="ARBA00019935"/>
    </source>
</evidence>
<evidence type="ECO:0000256" key="5">
    <source>
        <dbReference type="ARBA" id="ARBA00012588"/>
    </source>
</evidence>
<dbReference type="SUPFAM" id="SSF53756">
    <property type="entry name" value="UDP-Glycosyltransferase/glycogen phosphorylase"/>
    <property type="match status" value="1"/>
</dbReference>
<comment type="catalytic activity">
    <reaction evidence="1 11">
        <text>[(1-&gt;4)-alpha-D-glucosyl](n) + ADP-alpha-D-glucose = [(1-&gt;4)-alpha-D-glucosyl](n+1) + ADP + H(+)</text>
        <dbReference type="Rhea" id="RHEA:18189"/>
        <dbReference type="Rhea" id="RHEA-COMP:9584"/>
        <dbReference type="Rhea" id="RHEA-COMP:9587"/>
        <dbReference type="ChEBI" id="CHEBI:15378"/>
        <dbReference type="ChEBI" id="CHEBI:15444"/>
        <dbReference type="ChEBI" id="CHEBI:57498"/>
        <dbReference type="ChEBI" id="CHEBI:456216"/>
        <dbReference type="EC" id="2.4.1.21"/>
    </reaction>
</comment>
<dbReference type="EMBL" id="AP017372">
    <property type="protein sequence ID" value="BAU56985.1"/>
    <property type="molecule type" value="Genomic_DNA"/>
</dbReference>
<dbReference type="AlphaFoldDB" id="A0A0X8X7E2"/>
<dbReference type="HAMAP" id="MF_00484">
    <property type="entry name" value="Glycogen_synth"/>
    <property type="match status" value="1"/>
</dbReference>
<dbReference type="Pfam" id="PF00534">
    <property type="entry name" value="Glycos_transf_1"/>
    <property type="match status" value="1"/>
</dbReference>
<evidence type="ECO:0000256" key="4">
    <source>
        <dbReference type="ARBA" id="ARBA00010281"/>
    </source>
</evidence>
<feature type="compositionally biased region" description="Polar residues" evidence="12">
    <location>
        <begin position="109"/>
        <end position="129"/>
    </location>
</feature>
<accession>A0A0X8X7E2</accession>
<dbReference type="UniPathway" id="UPA00164"/>
<evidence type="ECO:0000256" key="3">
    <source>
        <dbReference type="ARBA" id="ARBA00004964"/>
    </source>
</evidence>
<dbReference type="RefSeq" id="WP_096407501.1">
    <property type="nucleotide sequence ID" value="NZ_AP017372.2"/>
</dbReference>
<evidence type="ECO:0000259" key="14">
    <source>
        <dbReference type="Pfam" id="PF08323"/>
    </source>
</evidence>
<evidence type="ECO:0000259" key="13">
    <source>
        <dbReference type="Pfam" id="PF00534"/>
    </source>
</evidence>
<dbReference type="PANTHER" id="PTHR45825:SF11">
    <property type="entry name" value="ALPHA AMYLASE DOMAIN-CONTAINING PROTEIN"/>
    <property type="match status" value="1"/>
</dbReference>
<comment type="pathway">
    <text evidence="3 11">Glycan biosynthesis; glycogen biosynthesis.</text>
</comment>
<reference evidence="15" key="1">
    <citation type="submission" date="2016-02" db="EMBL/GenBank/DDBJ databases">
        <title>Halorhodospira halochloris DSM-1059 complete genome, version 2.</title>
        <authorList>
            <person name="Tsukatani Y."/>
        </authorList>
    </citation>
    <scope>NUCLEOTIDE SEQUENCE</scope>
    <source>
        <strain evidence="15">DSM 1059</strain>
    </source>
</reference>
<dbReference type="InterPro" id="IPR013534">
    <property type="entry name" value="Starch_synth_cat_dom"/>
</dbReference>
<feature type="domain" description="Starch synthase catalytic" evidence="14">
    <location>
        <begin position="138"/>
        <end position="306"/>
    </location>
</feature>
<dbReference type="Pfam" id="PF08323">
    <property type="entry name" value="Glyco_transf_5"/>
    <property type="match status" value="2"/>
</dbReference>
<sequence length="551" mass="59242">MKILFVTAEAWPLAKTGGLGDVAYGLTCALADRGHDVRLLMPAYPSARERLEGPIKYLSLGSGAGSVKGQAQTSSTKGQAQSEGQAQISQSEGQAPGGGQAQPKGQAPTPSKGQAQSPAPSKGQAQSSNRYHKQKIIEGRLPGSEVSVWLLDDPELFERVGSPYATASGEPWPDNHLRFYWLSRVAAAIAAGEVLDWQADILHANDWQSALAPVFLQDYSESHQERPRTVFSIHNLAYRGIFSADVFAQLELPAAMWNPERLEFYGELAFIKGALTLSDAITTVSPTYAREIQTPAFGWGLDGLLRSRSSDLHGIINGVDTTTWDPATDPHLAANYSAPDPQAKAKNRQAIAVEIGLDDDPQSPLLGFIGRLVEQKGIDLILGALPRLLASGARLAILGSGDNTLERALLQAAQAHPGRVGVSIGYDEGQAHRIEAGSDIFLMPSRFEPCGLNQLYSLRYGTPPLVNPTGGLADTVLDVDAHAGGNGFCTAAADAGSLAATVERALSYWQDQEAWQKIQARGMSADYSWDRSADAYVDLYERIRATGWQRR</sequence>
<evidence type="ECO:0000256" key="9">
    <source>
        <dbReference type="ARBA" id="ARBA00023056"/>
    </source>
</evidence>
<feature type="compositionally biased region" description="Polar residues" evidence="12">
    <location>
        <begin position="69"/>
        <end position="92"/>
    </location>
</feature>
<dbReference type="NCBIfam" id="NF001899">
    <property type="entry name" value="PRK00654.1-2"/>
    <property type="match status" value="1"/>
</dbReference>
<keyword evidence="16" id="KW-1185">Reference proteome</keyword>
<name>A0A0X8X7E2_HALHR</name>
<dbReference type="EC" id="2.4.1.21" evidence="5 11"/>
<evidence type="ECO:0000256" key="8">
    <source>
        <dbReference type="ARBA" id="ARBA00022679"/>
    </source>
</evidence>
<feature type="domain" description="Starch synthase catalytic" evidence="14">
    <location>
        <begin position="2"/>
        <end position="52"/>
    </location>
</feature>
<comment type="function">
    <text evidence="2 11">Synthesizes alpha-1,4-glucan chains using ADP-glucose.</text>
</comment>
<gene>
    <name evidence="11" type="primary">glgA</name>
    <name evidence="15" type="ORF">HH1059_03060</name>
</gene>
<comment type="similarity">
    <text evidence="4 11">Belongs to the glycosyltransferase 1 family. Bacterial/plant glycogen synthase subfamily.</text>
</comment>
<dbReference type="InterPro" id="IPR001296">
    <property type="entry name" value="Glyco_trans_1"/>
</dbReference>
<dbReference type="NCBIfam" id="TIGR02095">
    <property type="entry name" value="glgA"/>
    <property type="match status" value="1"/>
</dbReference>
<feature type="region of interest" description="Disordered" evidence="12">
    <location>
        <begin position="63"/>
        <end position="131"/>
    </location>
</feature>
<evidence type="ECO:0000256" key="10">
    <source>
        <dbReference type="ARBA" id="ARBA00031722"/>
    </source>
</evidence>
<evidence type="ECO:0000313" key="16">
    <source>
        <dbReference type="Proteomes" id="UP000218890"/>
    </source>
</evidence>
<dbReference type="InterPro" id="IPR011835">
    <property type="entry name" value="GS/SS"/>
</dbReference>
<dbReference type="GO" id="GO:0009011">
    <property type="term" value="F:alpha-1,4-glucan glucosyltransferase (ADP-glucose donor) activity"/>
    <property type="evidence" value="ECO:0007669"/>
    <property type="project" value="UniProtKB-UniRule"/>
</dbReference>
<feature type="domain" description="Glycosyl transferase family 1" evidence="13">
    <location>
        <begin position="362"/>
        <end position="517"/>
    </location>
</feature>
<keyword evidence="7 11" id="KW-0328">Glycosyltransferase</keyword>
<organism evidence="15 16">
    <name type="scientific">Halorhodospira halochloris</name>
    <name type="common">Ectothiorhodospira halochloris</name>
    <dbReference type="NCBI Taxonomy" id="1052"/>
    <lineage>
        <taxon>Bacteria</taxon>
        <taxon>Pseudomonadati</taxon>
        <taxon>Pseudomonadota</taxon>
        <taxon>Gammaproteobacteria</taxon>
        <taxon>Chromatiales</taxon>
        <taxon>Ectothiorhodospiraceae</taxon>
        <taxon>Halorhodospira</taxon>
    </lineage>
</organism>
<keyword evidence="8 11" id="KW-0808">Transferase</keyword>
<evidence type="ECO:0000256" key="7">
    <source>
        <dbReference type="ARBA" id="ARBA00022676"/>
    </source>
</evidence>
<dbReference type="GO" id="GO:0005978">
    <property type="term" value="P:glycogen biosynthetic process"/>
    <property type="evidence" value="ECO:0007669"/>
    <property type="project" value="UniProtKB-UniRule"/>
</dbReference>
<protein>
    <recommendedName>
        <fullName evidence="6 11">Glycogen synthase</fullName>
        <ecNumber evidence="5 11">2.4.1.21</ecNumber>
    </recommendedName>
    <alternativeName>
        <fullName evidence="10 11">Starch [bacterial glycogen] synthase</fullName>
    </alternativeName>
</protein>
<dbReference type="Proteomes" id="UP000218890">
    <property type="component" value="Chromosome"/>
</dbReference>
<dbReference type="GO" id="GO:0004373">
    <property type="term" value="F:alpha-1,4-glucan glucosyltransferase (UDP-glucose donor) activity"/>
    <property type="evidence" value="ECO:0007669"/>
    <property type="project" value="InterPro"/>
</dbReference>
<feature type="binding site" evidence="11">
    <location>
        <position position="15"/>
    </location>
    <ligand>
        <name>ADP-alpha-D-glucose</name>
        <dbReference type="ChEBI" id="CHEBI:57498"/>
    </ligand>
</feature>
<keyword evidence="9 11" id="KW-0320">Glycogen biosynthesis</keyword>
<evidence type="ECO:0000256" key="2">
    <source>
        <dbReference type="ARBA" id="ARBA00002764"/>
    </source>
</evidence>
<evidence type="ECO:0000256" key="11">
    <source>
        <dbReference type="HAMAP-Rule" id="MF_00484"/>
    </source>
</evidence>
<dbReference type="PANTHER" id="PTHR45825">
    <property type="entry name" value="GRANULE-BOUND STARCH SYNTHASE 1, CHLOROPLASTIC/AMYLOPLASTIC"/>
    <property type="match status" value="1"/>
</dbReference>
<evidence type="ECO:0000256" key="1">
    <source>
        <dbReference type="ARBA" id="ARBA00001478"/>
    </source>
</evidence>
<dbReference type="KEGG" id="hhk:HH1059_03060"/>
<dbReference type="Gene3D" id="3.40.50.2000">
    <property type="entry name" value="Glycogen Phosphorylase B"/>
    <property type="match status" value="3"/>
</dbReference>
<dbReference type="CDD" id="cd03791">
    <property type="entry name" value="GT5_Glycogen_synthase_DULL1-like"/>
    <property type="match status" value="1"/>
</dbReference>
<evidence type="ECO:0000256" key="12">
    <source>
        <dbReference type="SAM" id="MobiDB-lite"/>
    </source>
</evidence>
<evidence type="ECO:0000313" key="15">
    <source>
        <dbReference type="EMBL" id="BAU56985.1"/>
    </source>
</evidence>